<dbReference type="WBParaSite" id="nRc.2.0.1.t10365-RA">
    <property type="protein sequence ID" value="nRc.2.0.1.t10365-RA"/>
    <property type="gene ID" value="nRc.2.0.1.g10365"/>
</dbReference>
<organism evidence="1 2">
    <name type="scientific">Romanomermis culicivorax</name>
    <name type="common">Nematode worm</name>
    <dbReference type="NCBI Taxonomy" id="13658"/>
    <lineage>
        <taxon>Eukaryota</taxon>
        <taxon>Metazoa</taxon>
        <taxon>Ecdysozoa</taxon>
        <taxon>Nematoda</taxon>
        <taxon>Enoplea</taxon>
        <taxon>Dorylaimia</taxon>
        <taxon>Mermithida</taxon>
        <taxon>Mermithoidea</taxon>
        <taxon>Mermithidae</taxon>
        <taxon>Romanomermis</taxon>
    </lineage>
</organism>
<dbReference type="Proteomes" id="UP000887565">
    <property type="component" value="Unplaced"/>
</dbReference>
<keyword evidence="1" id="KW-1185">Reference proteome</keyword>
<proteinExistence type="predicted"/>
<reference evidence="2" key="1">
    <citation type="submission" date="2022-11" db="UniProtKB">
        <authorList>
            <consortium name="WormBaseParasite"/>
        </authorList>
    </citation>
    <scope>IDENTIFICATION</scope>
</reference>
<accession>A0A915I879</accession>
<evidence type="ECO:0000313" key="2">
    <source>
        <dbReference type="WBParaSite" id="nRc.2.0.1.t10365-RA"/>
    </source>
</evidence>
<evidence type="ECO:0000313" key="1">
    <source>
        <dbReference type="Proteomes" id="UP000887565"/>
    </source>
</evidence>
<name>A0A915I879_ROMCU</name>
<protein>
    <submittedName>
        <fullName evidence="2">Uncharacterized protein</fullName>
    </submittedName>
</protein>
<sequence>MAQIWAMASMDDKPVAATRPTIQVISKCFLRRRGNCLLTAECASRKCSRLHVIETKLMQLKFQSTLNSPVIKDNTATYQFIIEQFNGMRIRRNLVQRPTTTPDDFSTNLNDHHIAEFPILSDLDRYFSTIVFGLLSEAAENFQTYITQKIYQDT</sequence>
<dbReference type="AlphaFoldDB" id="A0A915I879"/>